<organism evidence="2">
    <name type="scientific">Arundo donax</name>
    <name type="common">Giant reed</name>
    <name type="synonym">Donax arundinaceus</name>
    <dbReference type="NCBI Taxonomy" id="35708"/>
    <lineage>
        <taxon>Eukaryota</taxon>
        <taxon>Viridiplantae</taxon>
        <taxon>Streptophyta</taxon>
        <taxon>Embryophyta</taxon>
        <taxon>Tracheophyta</taxon>
        <taxon>Spermatophyta</taxon>
        <taxon>Magnoliopsida</taxon>
        <taxon>Liliopsida</taxon>
        <taxon>Poales</taxon>
        <taxon>Poaceae</taxon>
        <taxon>PACMAD clade</taxon>
        <taxon>Arundinoideae</taxon>
        <taxon>Arundineae</taxon>
        <taxon>Arundo</taxon>
    </lineage>
</organism>
<evidence type="ECO:0000256" key="1">
    <source>
        <dbReference type="SAM" id="MobiDB-lite"/>
    </source>
</evidence>
<sequence length="25" mass="2931">MSCACQRKKKEKQEKWATSSFEPLS</sequence>
<dbReference type="AlphaFoldDB" id="A0A0A9A4S5"/>
<accession>A0A0A9A4S5</accession>
<feature type="compositionally biased region" description="Basic residues" evidence="1">
    <location>
        <begin position="1"/>
        <end position="10"/>
    </location>
</feature>
<evidence type="ECO:0000313" key="2">
    <source>
        <dbReference type="EMBL" id="JAD44953.1"/>
    </source>
</evidence>
<reference evidence="2" key="1">
    <citation type="submission" date="2014-09" db="EMBL/GenBank/DDBJ databases">
        <authorList>
            <person name="Magalhaes I.L.F."/>
            <person name="Oliveira U."/>
            <person name="Santos F.R."/>
            <person name="Vidigal T.H.D.A."/>
            <person name="Brescovit A.D."/>
            <person name="Santos A.J."/>
        </authorList>
    </citation>
    <scope>NUCLEOTIDE SEQUENCE</scope>
    <source>
        <tissue evidence="2">Shoot tissue taken approximately 20 cm above the soil surface</tissue>
    </source>
</reference>
<protein>
    <submittedName>
        <fullName evidence="2">Uncharacterized protein</fullName>
    </submittedName>
</protein>
<reference evidence="2" key="2">
    <citation type="journal article" date="2015" name="Data Brief">
        <title>Shoot transcriptome of the giant reed, Arundo donax.</title>
        <authorList>
            <person name="Barrero R.A."/>
            <person name="Guerrero F.D."/>
            <person name="Moolhuijzen P."/>
            <person name="Goolsby J.A."/>
            <person name="Tidwell J."/>
            <person name="Bellgard S.E."/>
            <person name="Bellgard M.I."/>
        </authorList>
    </citation>
    <scope>NUCLEOTIDE SEQUENCE</scope>
    <source>
        <tissue evidence="2">Shoot tissue taken approximately 20 cm above the soil surface</tissue>
    </source>
</reference>
<name>A0A0A9A4S5_ARUDO</name>
<feature type="region of interest" description="Disordered" evidence="1">
    <location>
        <begin position="1"/>
        <end position="25"/>
    </location>
</feature>
<feature type="compositionally biased region" description="Polar residues" evidence="1">
    <location>
        <begin position="16"/>
        <end position="25"/>
    </location>
</feature>
<dbReference type="EMBL" id="GBRH01252942">
    <property type="protein sequence ID" value="JAD44953.1"/>
    <property type="molecule type" value="Transcribed_RNA"/>
</dbReference>
<proteinExistence type="predicted"/>